<dbReference type="GO" id="GO:0005506">
    <property type="term" value="F:iron ion binding"/>
    <property type="evidence" value="ECO:0007669"/>
    <property type="project" value="InterPro"/>
</dbReference>
<keyword evidence="3 6" id="KW-0479">Metal-binding</keyword>
<keyword evidence="8" id="KW-0812">Transmembrane</keyword>
<dbReference type="InterPro" id="IPR050597">
    <property type="entry name" value="Cytochrome_c_Oxidase_Subunit"/>
</dbReference>
<evidence type="ECO:0000256" key="2">
    <source>
        <dbReference type="ARBA" id="ARBA00022617"/>
    </source>
</evidence>
<dbReference type="PANTHER" id="PTHR33751">
    <property type="entry name" value="CBB3-TYPE CYTOCHROME C OXIDASE SUBUNIT FIXP"/>
    <property type="match status" value="1"/>
</dbReference>
<dbReference type="Gene3D" id="1.10.760.10">
    <property type="entry name" value="Cytochrome c-like domain"/>
    <property type="match status" value="1"/>
</dbReference>
<keyword evidence="8" id="KW-0472">Membrane</keyword>
<sequence length="169" mass="17865">MPGWWTALFIAGVLFAPVYLLGINVFGFVDTYEEDLAQGQADLAARAAAWAASGPAFETDARALKRYADDPLMVAAGAEVFAGTCASCHGAEGQGAIGPNLTDAYWLHGGAPEEIYEVLNVGVVSKGMPAWGELLSDEERAQATAYIQSIQGTTPPNPKPREGTRYEGI</sequence>
<dbReference type="SUPFAM" id="SSF46626">
    <property type="entry name" value="Cytochrome c"/>
    <property type="match status" value="1"/>
</dbReference>
<keyword evidence="2 6" id="KW-0349">Heme</keyword>
<dbReference type="InterPro" id="IPR009056">
    <property type="entry name" value="Cyt_c-like_dom"/>
</dbReference>
<gene>
    <name evidence="10" type="ORF">BSZ36_05275</name>
</gene>
<dbReference type="PANTHER" id="PTHR33751:SF1">
    <property type="entry name" value="CBB3-TYPE CYTOCHROME C OXIDASE SUBUNIT FIXP"/>
    <property type="match status" value="1"/>
</dbReference>
<evidence type="ECO:0000256" key="7">
    <source>
        <dbReference type="SAM" id="MobiDB-lite"/>
    </source>
</evidence>
<keyword evidence="4" id="KW-0249">Electron transport</keyword>
<evidence type="ECO:0000259" key="9">
    <source>
        <dbReference type="PROSITE" id="PS51007"/>
    </source>
</evidence>
<evidence type="ECO:0000256" key="6">
    <source>
        <dbReference type="PROSITE-ProRule" id="PRU00433"/>
    </source>
</evidence>
<dbReference type="InParanoid" id="A0A259U3R4"/>
<dbReference type="Pfam" id="PF13442">
    <property type="entry name" value="Cytochrome_CBB3"/>
    <property type="match status" value="1"/>
</dbReference>
<feature type="transmembrane region" description="Helical" evidence="8">
    <location>
        <begin position="6"/>
        <end position="29"/>
    </location>
</feature>
<dbReference type="GO" id="GO:0020037">
    <property type="term" value="F:heme binding"/>
    <property type="evidence" value="ECO:0007669"/>
    <property type="project" value="InterPro"/>
</dbReference>
<evidence type="ECO:0000256" key="1">
    <source>
        <dbReference type="ARBA" id="ARBA00022448"/>
    </source>
</evidence>
<feature type="compositionally biased region" description="Basic and acidic residues" evidence="7">
    <location>
        <begin position="159"/>
        <end position="169"/>
    </location>
</feature>
<reference evidence="10 11" key="1">
    <citation type="submission" date="2016-11" db="EMBL/GenBank/DDBJ databases">
        <title>Study of marine rhodopsin-containing bacteria.</title>
        <authorList>
            <person name="Yoshizawa S."/>
            <person name="Kumagai Y."/>
            <person name="Kogure K."/>
        </authorList>
    </citation>
    <scope>NUCLEOTIDE SEQUENCE [LARGE SCALE GENOMIC DNA]</scope>
    <source>
        <strain evidence="10 11">SG-29</strain>
    </source>
</reference>
<evidence type="ECO:0000313" key="10">
    <source>
        <dbReference type="EMBL" id="OZC04601.1"/>
    </source>
</evidence>
<dbReference type="EMBL" id="MQWB01000001">
    <property type="protein sequence ID" value="OZC04601.1"/>
    <property type="molecule type" value="Genomic_DNA"/>
</dbReference>
<evidence type="ECO:0000313" key="11">
    <source>
        <dbReference type="Proteomes" id="UP000216446"/>
    </source>
</evidence>
<dbReference type="InterPro" id="IPR008168">
    <property type="entry name" value="Cyt_C_IC"/>
</dbReference>
<dbReference type="PRINTS" id="PR00605">
    <property type="entry name" value="CYTCHROMECIC"/>
</dbReference>
<protein>
    <recommendedName>
        <fullName evidence="9">Cytochrome c domain-containing protein</fullName>
    </recommendedName>
</protein>
<keyword evidence="8" id="KW-1133">Transmembrane helix</keyword>
<dbReference type="AlphaFoldDB" id="A0A259U3R4"/>
<evidence type="ECO:0000256" key="3">
    <source>
        <dbReference type="ARBA" id="ARBA00022723"/>
    </source>
</evidence>
<evidence type="ECO:0000256" key="4">
    <source>
        <dbReference type="ARBA" id="ARBA00022982"/>
    </source>
</evidence>
<dbReference type="PROSITE" id="PS51007">
    <property type="entry name" value="CYTC"/>
    <property type="match status" value="1"/>
</dbReference>
<keyword evidence="11" id="KW-1185">Reference proteome</keyword>
<dbReference type="GO" id="GO:0009055">
    <property type="term" value="F:electron transfer activity"/>
    <property type="evidence" value="ECO:0007669"/>
    <property type="project" value="InterPro"/>
</dbReference>
<dbReference type="Proteomes" id="UP000216446">
    <property type="component" value="Unassembled WGS sequence"/>
</dbReference>
<comment type="caution">
    <text evidence="10">The sequence shown here is derived from an EMBL/GenBank/DDBJ whole genome shotgun (WGS) entry which is preliminary data.</text>
</comment>
<evidence type="ECO:0000256" key="8">
    <source>
        <dbReference type="SAM" id="Phobius"/>
    </source>
</evidence>
<accession>A0A259U3R4</accession>
<dbReference type="InterPro" id="IPR036909">
    <property type="entry name" value="Cyt_c-like_dom_sf"/>
</dbReference>
<keyword evidence="1" id="KW-0813">Transport</keyword>
<organism evidence="10 11">
    <name type="scientific">Rubricoccus marinus</name>
    <dbReference type="NCBI Taxonomy" id="716817"/>
    <lineage>
        <taxon>Bacteria</taxon>
        <taxon>Pseudomonadati</taxon>
        <taxon>Rhodothermota</taxon>
        <taxon>Rhodothermia</taxon>
        <taxon>Rhodothermales</taxon>
        <taxon>Rubricoccaceae</taxon>
        <taxon>Rubricoccus</taxon>
    </lineage>
</organism>
<keyword evidence="5 6" id="KW-0408">Iron</keyword>
<feature type="domain" description="Cytochrome c" evidence="9">
    <location>
        <begin position="72"/>
        <end position="151"/>
    </location>
</feature>
<name>A0A259U3R4_9BACT</name>
<proteinExistence type="predicted"/>
<evidence type="ECO:0000256" key="5">
    <source>
        <dbReference type="ARBA" id="ARBA00023004"/>
    </source>
</evidence>
<feature type="region of interest" description="Disordered" evidence="7">
    <location>
        <begin position="150"/>
        <end position="169"/>
    </location>
</feature>